<sequence>MEQHGQSDTIHQTSTPSSLTPQSTPPTICRRNQPPAPPTRCVPPTKSAFQHWLATGSLTPTASRSYIAANAISATHSPLRNLRLATPRISPLPSLKRKAPSDHASSTSLVLENTKRPKLQPKNDRHDQPTGSSSSPANSHRSYLKQNHSQHHRTVTSVNQISASRQQASSTLVPSKPPAVHSHQPPLVLPSNSEPQIKTNLSWPHPLLYIQSHRPLPVLLSNSQILR</sequence>
<reference evidence="2" key="1">
    <citation type="journal article" date="2020" name="Stud. Mycol.">
        <title>101 Dothideomycetes genomes: a test case for predicting lifestyles and emergence of pathogens.</title>
        <authorList>
            <person name="Haridas S."/>
            <person name="Albert R."/>
            <person name="Binder M."/>
            <person name="Bloem J."/>
            <person name="Labutti K."/>
            <person name="Salamov A."/>
            <person name="Andreopoulos B."/>
            <person name="Baker S."/>
            <person name="Barry K."/>
            <person name="Bills G."/>
            <person name="Bluhm B."/>
            <person name="Cannon C."/>
            <person name="Castanera R."/>
            <person name="Culley D."/>
            <person name="Daum C."/>
            <person name="Ezra D."/>
            <person name="Gonzalez J."/>
            <person name="Henrissat B."/>
            <person name="Kuo A."/>
            <person name="Liang C."/>
            <person name="Lipzen A."/>
            <person name="Lutzoni F."/>
            <person name="Magnuson J."/>
            <person name="Mondo S."/>
            <person name="Nolan M."/>
            <person name="Ohm R."/>
            <person name="Pangilinan J."/>
            <person name="Park H.-J."/>
            <person name="Ramirez L."/>
            <person name="Alfaro M."/>
            <person name="Sun H."/>
            <person name="Tritt A."/>
            <person name="Yoshinaga Y."/>
            <person name="Zwiers L.-H."/>
            <person name="Turgeon B."/>
            <person name="Goodwin S."/>
            <person name="Spatafora J."/>
            <person name="Crous P."/>
            <person name="Grigoriev I."/>
        </authorList>
    </citation>
    <scope>NUCLEOTIDE SEQUENCE</scope>
    <source>
        <strain evidence="2">CBS 113979</strain>
    </source>
</reference>
<feature type="compositionally biased region" description="Polar residues" evidence="1">
    <location>
        <begin position="129"/>
        <end position="147"/>
    </location>
</feature>
<feature type="compositionally biased region" description="Polar residues" evidence="1">
    <location>
        <begin position="1"/>
        <end position="11"/>
    </location>
</feature>
<evidence type="ECO:0000313" key="2">
    <source>
        <dbReference type="EMBL" id="KAF1982948.1"/>
    </source>
</evidence>
<proteinExistence type="predicted"/>
<dbReference type="Proteomes" id="UP000800041">
    <property type="component" value="Unassembled WGS sequence"/>
</dbReference>
<dbReference type="EMBL" id="ML977179">
    <property type="protein sequence ID" value="KAF1982948.1"/>
    <property type="molecule type" value="Genomic_DNA"/>
</dbReference>
<gene>
    <name evidence="2" type="ORF">K402DRAFT_184107</name>
</gene>
<protein>
    <submittedName>
        <fullName evidence="2">Uncharacterized protein</fullName>
    </submittedName>
</protein>
<keyword evidence="3" id="KW-1185">Reference proteome</keyword>
<feature type="compositionally biased region" description="Polar residues" evidence="1">
    <location>
        <begin position="155"/>
        <end position="173"/>
    </location>
</feature>
<evidence type="ECO:0000256" key="1">
    <source>
        <dbReference type="SAM" id="MobiDB-lite"/>
    </source>
</evidence>
<feature type="compositionally biased region" description="Low complexity" evidence="1">
    <location>
        <begin position="12"/>
        <end position="27"/>
    </location>
</feature>
<feature type="region of interest" description="Disordered" evidence="1">
    <location>
        <begin position="91"/>
        <end position="193"/>
    </location>
</feature>
<feature type="region of interest" description="Disordered" evidence="1">
    <location>
        <begin position="1"/>
        <end position="44"/>
    </location>
</feature>
<name>A0A6G1GQD5_9PEZI</name>
<dbReference type="AlphaFoldDB" id="A0A6G1GQD5"/>
<accession>A0A6G1GQD5</accession>
<organism evidence="2 3">
    <name type="scientific">Aulographum hederae CBS 113979</name>
    <dbReference type="NCBI Taxonomy" id="1176131"/>
    <lineage>
        <taxon>Eukaryota</taxon>
        <taxon>Fungi</taxon>
        <taxon>Dikarya</taxon>
        <taxon>Ascomycota</taxon>
        <taxon>Pezizomycotina</taxon>
        <taxon>Dothideomycetes</taxon>
        <taxon>Pleosporomycetidae</taxon>
        <taxon>Aulographales</taxon>
        <taxon>Aulographaceae</taxon>
    </lineage>
</organism>
<evidence type="ECO:0000313" key="3">
    <source>
        <dbReference type="Proteomes" id="UP000800041"/>
    </source>
</evidence>